<dbReference type="PANTHER" id="PTHR21683:SF3">
    <property type="entry name" value="CILIA AND FLAGELLA ASSOCIATED PROTEIN 100"/>
    <property type="match status" value="1"/>
</dbReference>
<dbReference type="PANTHER" id="PTHR21683">
    <property type="entry name" value="COILED-COIL DOMAIN-CONTAINING PROTEIN 42 LIKE-2-LIKE-RELATED"/>
    <property type="match status" value="1"/>
</dbReference>
<feature type="domain" description="DUF4200" evidence="2">
    <location>
        <begin position="17"/>
        <end position="115"/>
    </location>
</feature>
<gene>
    <name evidence="3" type="primary">CFAP100</name>
</gene>
<dbReference type="GeneTree" id="ENSGT00940000153110"/>
<evidence type="ECO:0000256" key="1">
    <source>
        <dbReference type="ARBA" id="ARBA00023054"/>
    </source>
</evidence>
<reference evidence="3 4" key="1">
    <citation type="submission" date="2020-02" db="EMBL/GenBank/DDBJ databases">
        <title>Esox lucius (northern pike) genome, fEsoLuc1, primary haplotype.</title>
        <authorList>
            <person name="Myers G."/>
            <person name="Karagic N."/>
            <person name="Meyer A."/>
            <person name="Pippel M."/>
            <person name="Reichard M."/>
            <person name="Winkler S."/>
            <person name="Tracey A."/>
            <person name="Sims Y."/>
            <person name="Howe K."/>
            <person name="Rhie A."/>
            <person name="Formenti G."/>
            <person name="Durbin R."/>
            <person name="Fedrigo O."/>
            <person name="Jarvis E.D."/>
        </authorList>
    </citation>
    <scope>NUCLEOTIDE SEQUENCE [LARGE SCALE GENOMIC DNA]</scope>
</reference>
<protein>
    <recommendedName>
        <fullName evidence="2">DUF4200 domain-containing protein</fullName>
    </recommendedName>
</protein>
<dbReference type="Pfam" id="PF13863">
    <property type="entry name" value="DUF4200"/>
    <property type="match status" value="1"/>
</dbReference>
<dbReference type="AlphaFoldDB" id="A0AAY5KNX9"/>
<evidence type="ECO:0000259" key="2">
    <source>
        <dbReference type="Pfam" id="PF13863"/>
    </source>
</evidence>
<evidence type="ECO:0000313" key="4">
    <source>
        <dbReference type="Proteomes" id="UP000265140"/>
    </source>
</evidence>
<keyword evidence="1" id="KW-0175">Coiled coil</keyword>
<dbReference type="Proteomes" id="UP000265140">
    <property type="component" value="Chromosome 12"/>
</dbReference>
<evidence type="ECO:0000313" key="3">
    <source>
        <dbReference type="Ensembl" id="ENSELUP00000088167.1"/>
    </source>
</evidence>
<name>A0AAY5KNX9_ESOLU</name>
<organism evidence="3 4">
    <name type="scientific">Esox lucius</name>
    <name type="common">Northern pike</name>
    <dbReference type="NCBI Taxonomy" id="8010"/>
    <lineage>
        <taxon>Eukaryota</taxon>
        <taxon>Metazoa</taxon>
        <taxon>Chordata</taxon>
        <taxon>Craniata</taxon>
        <taxon>Vertebrata</taxon>
        <taxon>Euteleostomi</taxon>
        <taxon>Actinopterygii</taxon>
        <taxon>Neopterygii</taxon>
        <taxon>Teleostei</taxon>
        <taxon>Protacanthopterygii</taxon>
        <taxon>Esociformes</taxon>
        <taxon>Esocidae</taxon>
        <taxon>Esox</taxon>
    </lineage>
</organism>
<keyword evidence="4" id="KW-1185">Reference proteome</keyword>
<proteinExistence type="predicted"/>
<dbReference type="InterPro" id="IPR025252">
    <property type="entry name" value="DUF4200"/>
</dbReference>
<reference evidence="3" key="2">
    <citation type="submission" date="2025-08" db="UniProtKB">
        <authorList>
            <consortium name="Ensembl"/>
        </authorList>
    </citation>
    <scope>IDENTIFICATION</scope>
</reference>
<dbReference type="Ensembl" id="ENSELUT00000089488.1">
    <property type="protein sequence ID" value="ENSELUP00000088167.1"/>
    <property type="gene ID" value="ENSELUG00000037383.1"/>
</dbReference>
<sequence>EYENTLGRYIPRSHISEGIQKLSEVASKEERCLRQAERFLDENATMFDDILKENEKNSVQAIKIAEQETKAKLEKVAEIKAILGKIVAVKSDISKNEEILKECAFYNVFLLKLSPPEWRERQQARTTMVDTIKASIKQRKAQLAEPVKPGRRMFYCRHPGSGVNSIHFNSMTVGLTCLDGIHVRPVCCTRQEPEIYFTDPQQLLDLLTDLEKQNLALIQYSREAEETLEGGKQYHHKNTETKQLTQQIDIMKHTIQREKDRVAELELKARLFSYGEYKAGDQDAMLGALGRKVVEVYRCCVGESGASLTTLQTLANIEGFLEELLEKVELVPRDLILVAARAREKERRLRWDDGWALSHLS</sequence>
<dbReference type="InterPro" id="IPR051147">
    <property type="entry name" value="CFAP_domain-containing"/>
</dbReference>
<accession>A0AAY5KNX9</accession>
<reference evidence="3" key="3">
    <citation type="submission" date="2025-09" db="UniProtKB">
        <authorList>
            <consortium name="Ensembl"/>
        </authorList>
    </citation>
    <scope>IDENTIFICATION</scope>
</reference>
<dbReference type="GO" id="GO:0005856">
    <property type="term" value="C:cytoskeleton"/>
    <property type="evidence" value="ECO:0007669"/>
    <property type="project" value="UniProtKB-ARBA"/>
</dbReference>